<evidence type="ECO:0000256" key="1">
    <source>
        <dbReference type="SAM" id="MobiDB-lite"/>
    </source>
</evidence>
<proteinExistence type="predicted"/>
<reference evidence="2 3" key="1">
    <citation type="submission" date="2023-07" db="EMBL/GenBank/DDBJ databases">
        <title>Sequencing the genomes of 1000 actinobacteria strains.</title>
        <authorList>
            <person name="Klenk H.-P."/>
        </authorList>
    </citation>
    <scope>NUCLEOTIDE SEQUENCE [LARGE SCALE GENOMIC DNA]</scope>
    <source>
        <strain evidence="2 3">DSM 20167</strain>
    </source>
</reference>
<dbReference type="Pfam" id="PF19736">
    <property type="entry name" value="DUF6226"/>
    <property type="match status" value="1"/>
</dbReference>
<gene>
    <name evidence="2" type="ORF">J2S64_003467</name>
</gene>
<sequence length="379" mass="41567">MDTQPPIFDAPARSRPGTRRVPGPGADLAADVELVGIRHYPGWDDFAAYARKHGEEPVRLARDMAALLHFIHAHRRALEPAGGLRLAAEIFLGNAVAQAREDVRWESTTPGQMMVGAFDRYYDPRMMIDAVTRGGGQAVERAAVLLEQWLAHVVPKLAPLNPVPRPSEAVPAPYRRPLLEEAVYRDEDDVPINYGRRWADGETPEDSYERISHPERFAGLGQLVRALAAHLEANYQVRREDAQLEDGTRITLVPADPLAATMRLESRTEGGQPTVRVFAGAAHDFVVPSCGCDACDETLQSAGDELENLVLGVAAGGFAERIYEAGGQPWIQFRLTAPDGNSSRGGERSADPNKNLDEARTMLEKVPGGWHPWPLRALS</sequence>
<evidence type="ECO:0000313" key="3">
    <source>
        <dbReference type="Proteomes" id="UP001183817"/>
    </source>
</evidence>
<evidence type="ECO:0000313" key="2">
    <source>
        <dbReference type="EMBL" id="MDR7359776.1"/>
    </source>
</evidence>
<keyword evidence="3" id="KW-1185">Reference proteome</keyword>
<dbReference type="Proteomes" id="UP001183817">
    <property type="component" value="Unassembled WGS sequence"/>
</dbReference>
<feature type="region of interest" description="Disordered" evidence="1">
    <location>
        <begin position="1"/>
        <end position="24"/>
    </location>
</feature>
<protein>
    <submittedName>
        <fullName evidence="2">Uncharacterized protein</fullName>
    </submittedName>
</protein>
<dbReference type="RefSeq" id="WP_310292373.1">
    <property type="nucleotide sequence ID" value="NZ_BAAAWO010000001.1"/>
</dbReference>
<accession>A0ABU2BM96</accession>
<dbReference type="EMBL" id="JAVDYI010000001">
    <property type="protein sequence ID" value="MDR7359776.1"/>
    <property type="molecule type" value="Genomic_DNA"/>
</dbReference>
<name>A0ABU2BM96_9MICC</name>
<organism evidence="2 3">
    <name type="scientific">Paeniglutamicibacter sulfureus</name>
    <dbReference type="NCBI Taxonomy" id="43666"/>
    <lineage>
        <taxon>Bacteria</taxon>
        <taxon>Bacillati</taxon>
        <taxon>Actinomycetota</taxon>
        <taxon>Actinomycetes</taxon>
        <taxon>Micrococcales</taxon>
        <taxon>Micrococcaceae</taxon>
        <taxon>Paeniglutamicibacter</taxon>
    </lineage>
</organism>
<comment type="caution">
    <text evidence="2">The sequence shown here is derived from an EMBL/GenBank/DDBJ whole genome shotgun (WGS) entry which is preliminary data.</text>
</comment>
<dbReference type="InterPro" id="IPR045773">
    <property type="entry name" value="DUF6226"/>
</dbReference>